<dbReference type="GO" id="GO:0005680">
    <property type="term" value="C:anaphase-promoting complex"/>
    <property type="evidence" value="ECO:0007669"/>
    <property type="project" value="InterPro"/>
</dbReference>
<dbReference type="Pfam" id="PF12896">
    <property type="entry name" value="ANAPC4"/>
    <property type="match status" value="1"/>
</dbReference>
<feature type="domain" description="Anaphase-promoting complex subunit 4 long" evidence="8">
    <location>
        <begin position="298"/>
        <end position="498"/>
    </location>
</feature>
<dbReference type="EMBL" id="JAPQKI010000009">
    <property type="protein sequence ID" value="KAJ5089257.1"/>
    <property type="molecule type" value="Genomic_DNA"/>
</dbReference>
<evidence type="ECO:0000259" key="8">
    <source>
        <dbReference type="Pfam" id="PF12896"/>
    </source>
</evidence>
<keyword evidence="5" id="KW-0131">Cell cycle</keyword>
<accession>A0A9W9EWG7</accession>
<dbReference type="PANTHER" id="PTHR13260">
    <property type="entry name" value="ANAPHASE PROMOTING COMPLEX SUBUNIT 4 APC4"/>
    <property type="match status" value="1"/>
</dbReference>
<gene>
    <name evidence="9" type="ORF">N7532_007941</name>
</gene>
<comment type="caution">
    <text evidence="9">The sequence shown here is derived from an EMBL/GenBank/DDBJ whole genome shotgun (WGS) entry which is preliminary data.</text>
</comment>
<reference evidence="9" key="1">
    <citation type="submission" date="2022-11" db="EMBL/GenBank/DDBJ databases">
        <authorList>
            <person name="Petersen C."/>
        </authorList>
    </citation>
    <scope>NUCLEOTIDE SEQUENCE</scope>
    <source>
        <strain evidence="9">IBT 30761</strain>
    </source>
</reference>
<dbReference type="RefSeq" id="XP_056471239.1">
    <property type="nucleotide sequence ID" value="XM_056620433.1"/>
</dbReference>
<feature type="region of interest" description="Disordered" evidence="6">
    <location>
        <begin position="848"/>
        <end position="869"/>
    </location>
</feature>
<dbReference type="GO" id="GO:0031145">
    <property type="term" value="P:anaphase-promoting complex-dependent catabolic process"/>
    <property type="evidence" value="ECO:0007669"/>
    <property type="project" value="InterPro"/>
</dbReference>
<keyword evidence="2" id="KW-0132">Cell division</keyword>
<dbReference type="InterPro" id="IPR024790">
    <property type="entry name" value="APC4_long_dom"/>
</dbReference>
<dbReference type="GO" id="GO:0034399">
    <property type="term" value="C:nuclear periphery"/>
    <property type="evidence" value="ECO:0007669"/>
    <property type="project" value="TreeGrafter"/>
</dbReference>
<dbReference type="AlphaFoldDB" id="A0A9W9EWG7"/>
<keyword evidence="3" id="KW-0498">Mitosis</keyword>
<evidence type="ECO:0000256" key="5">
    <source>
        <dbReference type="ARBA" id="ARBA00023306"/>
    </source>
</evidence>
<protein>
    <recommendedName>
        <fullName evidence="1">Anaphase-promoting complex subunit 4</fullName>
    </recommendedName>
</protein>
<evidence type="ECO:0000313" key="10">
    <source>
        <dbReference type="Proteomes" id="UP001149074"/>
    </source>
</evidence>
<organism evidence="9 10">
    <name type="scientific">Penicillium argentinense</name>
    <dbReference type="NCBI Taxonomy" id="1131581"/>
    <lineage>
        <taxon>Eukaryota</taxon>
        <taxon>Fungi</taxon>
        <taxon>Dikarya</taxon>
        <taxon>Ascomycota</taxon>
        <taxon>Pezizomycotina</taxon>
        <taxon>Eurotiomycetes</taxon>
        <taxon>Eurotiomycetidae</taxon>
        <taxon>Eurotiales</taxon>
        <taxon>Aspergillaceae</taxon>
        <taxon>Penicillium</taxon>
    </lineage>
</organism>
<name>A0A9W9EWG7_9EURO</name>
<dbReference type="InterPro" id="IPR024977">
    <property type="entry name" value="Apc4-like_WD40_dom"/>
</dbReference>
<evidence type="ECO:0000313" key="9">
    <source>
        <dbReference type="EMBL" id="KAJ5089257.1"/>
    </source>
</evidence>
<dbReference type="Proteomes" id="UP001149074">
    <property type="component" value="Unassembled WGS sequence"/>
</dbReference>
<evidence type="ECO:0000259" key="7">
    <source>
        <dbReference type="Pfam" id="PF12894"/>
    </source>
</evidence>
<evidence type="ECO:0000256" key="6">
    <source>
        <dbReference type="SAM" id="MobiDB-lite"/>
    </source>
</evidence>
<feature type="domain" description="Anaphase-promoting complex subunit 4-like WD40" evidence="7">
    <location>
        <begin position="25"/>
        <end position="137"/>
    </location>
</feature>
<evidence type="ECO:0000256" key="2">
    <source>
        <dbReference type="ARBA" id="ARBA00022618"/>
    </source>
</evidence>
<evidence type="ECO:0000256" key="4">
    <source>
        <dbReference type="ARBA" id="ARBA00022786"/>
    </source>
</evidence>
<feature type="compositionally biased region" description="Acidic residues" evidence="6">
    <location>
        <begin position="848"/>
        <end position="859"/>
    </location>
</feature>
<dbReference type="GeneID" id="81359412"/>
<dbReference type="GO" id="GO:0070979">
    <property type="term" value="P:protein K11-linked ubiquitination"/>
    <property type="evidence" value="ECO:0007669"/>
    <property type="project" value="TreeGrafter"/>
</dbReference>
<dbReference type="OrthoDB" id="2110451at2759"/>
<dbReference type="InterPro" id="IPR024789">
    <property type="entry name" value="APC4"/>
</dbReference>
<dbReference type="Pfam" id="PF12894">
    <property type="entry name" value="ANAPC4_WD40"/>
    <property type="match status" value="1"/>
</dbReference>
<dbReference type="InterPro" id="IPR036322">
    <property type="entry name" value="WD40_repeat_dom_sf"/>
</dbReference>
<dbReference type="Gene3D" id="2.130.10.10">
    <property type="entry name" value="YVTN repeat-like/Quinoprotein amine dehydrogenase"/>
    <property type="match status" value="1"/>
</dbReference>
<keyword evidence="4" id="KW-0833">Ubl conjugation pathway</keyword>
<dbReference type="GO" id="GO:0051301">
    <property type="term" value="P:cell division"/>
    <property type="evidence" value="ECO:0007669"/>
    <property type="project" value="UniProtKB-KW"/>
</dbReference>
<dbReference type="SUPFAM" id="SSF50978">
    <property type="entry name" value="WD40 repeat-like"/>
    <property type="match status" value="1"/>
</dbReference>
<dbReference type="InterPro" id="IPR015943">
    <property type="entry name" value="WD40/YVTN_repeat-like_dom_sf"/>
</dbReference>
<proteinExistence type="predicted"/>
<evidence type="ECO:0000256" key="1">
    <source>
        <dbReference type="ARBA" id="ARBA00016067"/>
    </source>
</evidence>
<dbReference type="PANTHER" id="PTHR13260:SF0">
    <property type="entry name" value="ANAPHASE-PROMOTING COMPLEX SUBUNIT 4"/>
    <property type="match status" value="1"/>
</dbReference>
<sequence length="869" mass="97109">MADEGPQLTLVGKKSLGEKCKHTTLAYCPSMDLVALVTTDEELRVFRLNGQRVIDTSFPGDAWLDLEDEKGEVRTLAWKANGHLLAVACGDASLRVLSAYSGKTVHHYQAYNKHIAEDLSPSEHTLPKITCLGWGMNFTDSKAAQQHLQESGGQVTLEELLCVTPSVKPSKALLKANLPRELALFDADNSLPKLSVLPTSARGNDLFSSRASIDAIFHSVVKDTSDTVDVLVTGFNNGSIHLRIFDCFEIGSIPVGASTEPAEPCSVIRHASHPLSSTHALVISPDPSKSPSPSPLKLVTLDLRFITKSGRYLSLLASKTTQLQNLLRYIGQVQHTIEMEWRTAQELPARFLRTVNMDLEEHCQCDFVTAIYHLLVFGHCFAPMREFLVDIVGDRGHKRWEKAVAGGYETIRRLTHECLLPALERSQILLGRLIGLSKFSKLSDVLGLDTPKLNGIAETLSCLHVLAQRILGHANDELVQFAAFSRWLYHEIAILNAEPLSQTLEDLAEKRDQFNLPLTTKYIKGALQKSVLRNFIRQLPIMGVPSIKPTPPTDKWLPDGHDGSFYDQFMSLLDQQRQAQDQGGDGTSVDSPKMSDLTRRLGKQFDRVFEEIALTQRRSILNHCPLVLHSDCEEEVLDAEVCYEDAEQGNPCSIYVVSRSRSSHSSFYIYRTVLDSVNGVSSTRSTSVAAVSFEEGEILQLRFVNDNTIALLWRTTGEYTLNCWLSNNPHSQDANQRLERSYFLNFPFQPTSVQSQPKEQEEPTTLLLDYIECDSNPVTPGPNVPTTRFDLSSLNKAGAVRHVFNSAGAQTNPIWMDVNVRKGRRPVCVLYEDKSRYDVFDLDGAIEKEDDEQVEEDKENVDRSWVQET</sequence>
<keyword evidence="10" id="KW-1185">Reference proteome</keyword>
<reference evidence="9" key="2">
    <citation type="journal article" date="2023" name="IMA Fungus">
        <title>Comparative genomic study of the Penicillium genus elucidates a diverse pangenome and 15 lateral gene transfer events.</title>
        <authorList>
            <person name="Petersen C."/>
            <person name="Sorensen T."/>
            <person name="Nielsen M.R."/>
            <person name="Sondergaard T.E."/>
            <person name="Sorensen J.L."/>
            <person name="Fitzpatrick D.A."/>
            <person name="Frisvad J.C."/>
            <person name="Nielsen K.L."/>
        </authorList>
    </citation>
    <scope>NUCLEOTIDE SEQUENCE</scope>
    <source>
        <strain evidence="9">IBT 30761</strain>
    </source>
</reference>
<evidence type="ECO:0000256" key="3">
    <source>
        <dbReference type="ARBA" id="ARBA00022776"/>
    </source>
</evidence>